<dbReference type="GO" id="GO:0032259">
    <property type="term" value="P:methylation"/>
    <property type="evidence" value="ECO:0007669"/>
    <property type="project" value="UniProtKB-KW"/>
</dbReference>
<keyword evidence="5 18" id="KW-0489">Methyltransferase</keyword>
<reference evidence="23 24" key="1">
    <citation type="submission" date="2018-01" db="EMBL/GenBank/DDBJ databases">
        <title>Genomic Encyclopedia of Type Strains, Phase III (KMG-III): the genomes of soil and plant-associated and newly described type strains.</title>
        <authorList>
            <person name="Whitman W."/>
        </authorList>
    </citation>
    <scope>NUCLEOTIDE SEQUENCE [LARGE SCALE GENOMIC DNA]</scope>
    <source>
        <strain evidence="23 24">HKI456</strain>
    </source>
</reference>
<evidence type="ECO:0000256" key="7">
    <source>
        <dbReference type="ARBA" id="ARBA00022679"/>
    </source>
</evidence>
<dbReference type="GO" id="GO:0008168">
    <property type="term" value="F:methyltransferase activity"/>
    <property type="evidence" value="ECO:0007669"/>
    <property type="project" value="UniProtKB-KW"/>
</dbReference>
<dbReference type="PRINTS" id="PR00864">
    <property type="entry name" value="PREPILNPTASE"/>
</dbReference>
<keyword evidence="12 20" id="KW-0472">Membrane</keyword>
<comment type="caution">
    <text evidence="23">The sequence shown here is derived from an EMBL/GenBank/DDBJ whole genome shotgun (WGS) entry which is preliminary data.</text>
</comment>
<feature type="domain" description="Prepilin peptidase A24 N-terminal" evidence="22">
    <location>
        <begin position="38"/>
        <end position="169"/>
    </location>
</feature>
<dbReference type="InterPro" id="IPR050882">
    <property type="entry name" value="Prepilin_peptidase/N-MTase"/>
</dbReference>
<keyword evidence="11 20" id="KW-1133">Transmembrane helix</keyword>
<proteinExistence type="inferred from homology"/>
<evidence type="ECO:0000256" key="9">
    <source>
        <dbReference type="ARBA" id="ARBA00022692"/>
    </source>
</evidence>
<name>A0A2P5K9G9_9BURK</name>
<evidence type="ECO:0000259" key="22">
    <source>
        <dbReference type="Pfam" id="PF06750"/>
    </source>
</evidence>
<dbReference type="GO" id="GO:0006465">
    <property type="term" value="P:signal peptide processing"/>
    <property type="evidence" value="ECO:0007669"/>
    <property type="project" value="TreeGrafter"/>
</dbReference>
<feature type="compositionally biased region" description="Basic and acidic residues" evidence="19">
    <location>
        <begin position="81"/>
        <end position="96"/>
    </location>
</feature>
<evidence type="ECO:0000256" key="12">
    <source>
        <dbReference type="ARBA" id="ARBA00023136"/>
    </source>
</evidence>
<dbReference type="Proteomes" id="UP000243096">
    <property type="component" value="Unassembled WGS sequence"/>
</dbReference>
<keyword evidence="7 18" id="KW-0808">Transferase</keyword>
<evidence type="ECO:0000256" key="4">
    <source>
        <dbReference type="ARBA" id="ARBA00022519"/>
    </source>
</evidence>
<evidence type="ECO:0000256" key="15">
    <source>
        <dbReference type="ARBA" id="ARBA00067082"/>
    </source>
</evidence>
<keyword evidence="6 18" id="KW-0645">Protease</keyword>
<dbReference type="InterPro" id="IPR014032">
    <property type="entry name" value="Peptidase_A24A_bac"/>
</dbReference>
<protein>
    <recommendedName>
        <fullName evidence="16 18">Prepilin leader peptidase/N-methyltransferase</fullName>
        <ecNumber evidence="18">2.1.1.-</ecNumber>
        <ecNumber evidence="15 18">3.4.23.43</ecNumber>
    </recommendedName>
</protein>
<gene>
    <name evidence="23" type="ORF">B0O95_10829</name>
</gene>
<feature type="transmembrane region" description="Helical" evidence="20">
    <location>
        <begin position="160"/>
        <end position="188"/>
    </location>
</feature>
<dbReference type="Gene3D" id="1.20.120.1220">
    <property type="match status" value="1"/>
</dbReference>
<keyword evidence="4" id="KW-0997">Cell inner membrane</keyword>
<evidence type="ECO:0000256" key="19">
    <source>
        <dbReference type="SAM" id="MobiDB-lite"/>
    </source>
</evidence>
<keyword evidence="24" id="KW-1185">Reference proteome</keyword>
<feature type="region of interest" description="Disordered" evidence="19">
    <location>
        <begin position="79"/>
        <end position="100"/>
    </location>
</feature>
<evidence type="ECO:0000256" key="11">
    <source>
        <dbReference type="ARBA" id="ARBA00022989"/>
    </source>
</evidence>
<keyword evidence="3" id="KW-1003">Cell membrane</keyword>
<dbReference type="EMBL" id="PRDW01000008">
    <property type="protein sequence ID" value="PPB83369.1"/>
    <property type="molecule type" value="Genomic_DNA"/>
</dbReference>
<evidence type="ECO:0000256" key="16">
    <source>
        <dbReference type="ARBA" id="ARBA00071870"/>
    </source>
</evidence>
<accession>A0A2P5K9G9</accession>
<dbReference type="OrthoDB" id="9789291at2"/>
<evidence type="ECO:0000256" key="10">
    <source>
        <dbReference type="ARBA" id="ARBA00022801"/>
    </source>
</evidence>
<dbReference type="Pfam" id="PF01478">
    <property type="entry name" value="Peptidase_A24"/>
    <property type="match status" value="1"/>
</dbReference>
<dbReference type="PANTHER" id="PTHR30487:SF0">
    <property type="entry name" value="PREPILIN LEADER PEPTIDASE_N-METHYLTRANSFERASE-RELATED"/>
    <property type="match status" value="1"/>
</dbReference>
<evidence type="ECO:0000256" key="8">
    <source>
        <dbReference type="ARBA" id="ARBA00022691"/>
    </source>
</evidence>
<evidence type="ECO:0000256" key="14">
    <source>
        <dbReference type="ARBA" id="ARBA00050401"/>
    </source>
</evidence>
<dbReference type="PANTHER" id="PTHR30487">
    <property type="entry name" value="TYPE 4 PREPILIN-LIKE PROTEINS LEADER PEPTIDE-PROCESSING ENZYME"/>
    <property type="match status" value="1"/>
</dbReference>
<comment type="function">
    <text evidence="18">Plays an essential role in type IV pili and type II pseudopili formation by proteolytically removing the leader sequence from substrate proteins and subsequently monomethylating the alpha-amino group of the newly exposed N-terminal phenylalanine.</text>
</comment>
<feature type="transmembrane region" description="Helical" evidence="20">
    <location>
        <begin position="277"/>
        <end position="295"/>
    </location>
</feature>
<sequence length="330" mass="35448">MHSFSVIALHGPGHWIAGFADAFSMLPVAWQYAFACALGLVIGSFLTVVIHRVPLMLEHAWQQELADYAQQNAQHALSAGGDEHDAVSNPAPERRPGPLSQTDWLRRYNLWVPRSACTACGHTLRLYENIPLLSFVALRGRCSACGTRIRWRYPLIESACALFAALSLAAFGPTLTALTAFAFCAALLAMSAIDLETKLLPDSLTLPLLWAGLLINLHAVFAPLDAAVIGAAAGYVSLWAVYWLFKLVRGAEGIGYGDFKLFAAIGAWFGWSPLLQVILVASVCGSIIGLGATLAKRMRLEEPLPFGPFLAGAAVLTLFGGTPLYRLLGG</sequence>
<evidence type="ECO:0000256" key="6">
    <source>
        <dbReference type="ARBA" id="ARBA00022670"/>
    </source>
</evidence>
<keyword evidence="13 18" id="KW-0511">Multifunctional enzyme</keyword>
<evidence type="ECO:0000256" key="18">
    <source>
        <dbReference type="RuleBase" id="RU003794"/>
    </source>
</evidence>
<evidence type="ECO:0000256" key="13">
    <source>
        <dbReference type="ARBA" id="ARBA00023268"/>
    </source>
</evidence>
<dbReference type="EC" id="2.1.1.-" evidence="18"/>
<dbReference type="EC" id="3.4.23.43" evidence="15 18"/>
<comment type="subcellular location">
    <subcellularLocation>
        <location evidence="1">Cell inner membrane</location>
        <topology evidence="1">Multi-pass membrane protein</topology>
    </subcellularLocation>
    <subcellularLocation>
        <location evidence="18">Cell membrane</location>
        <topology evidence="18">Multi-pass membrane protein</topology>
    </subcellularLocation>
</comment>
<feature type="transmembrane region" description="Helical" evidence="20">
    <location>
        <begin position="208"/>
        <end position="241"/>
    </location>
</feature>
<keyword evidence="8" id="KW-0949">S-adenosyl-L-methionine</keyword>
<evidence type="ECO:0000256" key="1">
    <source>
        <dbReference type="ARBA" id="ARBA00004429"/>
    </source>
</evidence>
<feature type="transmembrane region" description="Helical" evidence="20">
    <location>
        <begin position="307"/>
        <end position="328"/>
    </location>
</feature>
<evidence type="ECO:0000256" key="2">
    <source>
        <dbReference type="ARBA" id="ARBA00005801"/>
    </source>
</evidence>
<evidence type="ECO:0000313" key="24">
    <source>
        <dbReference type="Proteomes" id="UP000243096"/>
    </source>
</evidence>
<organism evidence="23 24">
    <name type="scientific">Mycetohabitans endofungorum</name>
    <dbReference type="NCBI Taxonomy" id="417203"/>
    <lineage>
        <taxon>Bacteria</taxon>
        <taxon>Pseudomonadati</taxon>
        <taxon>Pseudomonadota</taxon>
        <taxon>Betaproteobacteria</taxon>
        <taxon>Burkholderiales</taxon>
        <taxon>Burkholderiaceae</taxon>
        <taxon>Mycetohabitans</taxon>
    </lineage>
</organism>
<evidence type="ECO:0000256" key="17">
    <source>
        <dbReference type="RuleBase" id="RU003793"/>
    </source>
</evidence>
<evidence type="ECO:0000259" key="21">
    <source>
        <dbReference type="Pfam" id="PF01478"/>
    </source>
</evidence>
<comment type="catalytic activity">
    <reaction evidence="14 18">
        <text>Typically cleaves a -Gly-|-Phe- bond to release an N-terminal, basic peptide of 5-8 residues from type IV prepilin, and then N-methylates the new N-terminal amino group, the methyl donor being S-adenosyl-L-methionine.</text>
        <dbReference type="EC" id="3.4.23.43"/>
    </reaction>
</comment>
<dbReference type="GO" id="GO:0004190">
    <property type="term" value="F:aspartic-type endopeptidase activity"/>
    <property type="evidence" value="ECO:0007669"/>
    <property type="project" value="UniProtKB-EC"/>
</dbReference>
<evidence type="ECO:0000256" key="3">
    <source>
        <dbReference type="ARBA" id="ARBA00022475"/>
    </source>
</evidence>
<dbReference type="RefSeq" id="WP_104077620.1">
    <property type="nucleotide sequence ID" value="NZ_CP062178.1"/>
</dbReference>
<evidence type="ECO:0000256" key="5">
    <source>
        <dbReference type="ARBA" id="ARBA00022603"/>
    </source>
</evidence>
<feature type="domain" description="Prepilin type IV endopeptidase peptidase" evidence="21">
    <location>
        <begin position="182"/>
        <end position="290"/>
    </location>
</feature>
<dbReference type="InterPro" id="IPR000045">
    <property type="entry name" value="Prepilin_IV_endopep_pep"/>
</dbReference>
<dbReference type="InterPro" id="IPR010627">
    <property type="entry name" value="Prepilin_pept_A24_N"/>
</dbReference>
<evidence type="ECO:0000256" key="20">
    <source>
        <dbReference type="SAM" id="Phobius"/>
    </source>
</evidence>
<keyword evidence="9 18" id="KW-0812">Transmembrane</keyword>
<dbReference type="FunFam" id="1.20.120.1220:FF:000001">
    <property type="entry name" value="Type 4 prepilin-like proteins leader peptide-processing enzyme"/>
    <property type="match status" value="1"/>
</dbReference>
<dbReference type="GO" id="GO:0005886">
    <property type="term" value="C:plasma membrane"/>
    <property type="evidence" value="ECO:0007669"/>
    <property type="project" value="UniProtKB-SubCell"/>
</dbReference>
<evidence type="ECO:0000313" key="23">
    <source>
        <dbReference type="EMBL" id="PPB83369.1"/>
    </source>
</evidence>
<keyword evidence="10 18" id="KW-0378">Hydrolase</keyword>
<dbReference type="AlphaFoldDB" id="A0A2P5K9G9"/>
<comment type="similarity">
    <text evidence="2 17">Belongs to the peptidase A24 family.</text>
</comment>
<feature type="transmembrane region" description="Helical" evidence="20">
    <location>
        <begin position="29"/>
        <end position="50"/>
    </location>
</feature>
<dbReference type="Pfam" id="PF06750">
    <property type="entry name" value="A24_N_bact"/>
    <property type="match status" value="1"/>
</dbReference>